<accession>A0AAE9W8U6</accession>
<dbReference type="Pfam" id="PF13181">
    <property type="entry name" value="TPR_8"/>
    <property type="match status" value="1"/>
</dbReference>
<dbReference type="SMART" id="SM00028">
    <property type="entry name" value="TPR"/>
    <property type="match status" value="3"/>
</dbReference>
<gene>
    <name evidence="10" type="primary">pex5</name>
    <name evidence="10" type="ORF">SOMG_01325</name>
</gene>
<dbReference type="KEGG" id="som:SOMG_01325"/>
<evidence type="ECO:0000256" key="9">
    <source>
        <dbReference type="SAM" id="MobiDB-lite"/>
    </source>
</evidence>
<dbReference type="PANTHER" id="PTHR10130:SF0">
    <property type="entry name" value="GH08708P"/>
    <property type="match status" value="1"/>
</dbReference>
<dbReference type="SUPFAM" id="SSF48452">
    <property type="entry name" value="TPR-like"/>
    <property type="match status" value="1"/>
</dbReference>
<evidence type="ECO:0000256" key="7">
    <source>
        <dbReference type="ARBA" id="ARBA00023140"/>
    </source>
</evidence>
<keyword evidence="11" id="KW-1185">Reference proteome</keyword>
<comment type="similarity">
    <text evidence="3">Belongs to the peroxisomal targeting signal receptor family.</text>
</comment>
<keyword evidence="7" id="KW-0576">Peroxisome</keyword>
<evidence type="ECO:0000256" key="8">
    <source>
        <dbReference type="PROSITE-ProRule" id="PRU00339"/>
    </source>
</evidence>
<evidence type="ECO:0000256" key="5">
    <source>
        <dbReference type="ARBA" id="ARBA00022737"/>
    </source>
</evidence>
<feature type="repeat" description="TPR" evidence="8">
    <location>
        <begin position="457"/>
        <end position="490"/>
    </location>
</feature>
<keyword evidence="10" id="KW-0675">Receptor</keyword>
<keyword evidence="6 8" id="KW-0802">TPR repeat</keyword>
<dbReference type="GO" id="GO:0005829">
    <property type="term" value="C:cytosol"/>
    <property type="evidence" value="ECO:0007669"/>
    <property type="project" value="TreeGrafter"/>
</dbReference>
<dbReference type="RefSeq" id="XP_056035199.1">
    <property type="nucleotide sequence ID" value="XM_056180118.1"/>
</dbReference>
<dbReference type="GeneID" id="80874807"/>
<feature type="repeat" description="TPR" evidence="8">
    <location>
        <begin position="491"/>
        <end position="524"/>
    </location>
</feature>
<dbReference type="AlphaFoldDB" id="A0AAE9W8U6"/>
<evidence type="ECO:0000256" key="6">
    <source>
        <dbReference type="ARBA" id="ARBA00022803"/>
    </source>
</evidence>
<evidence type="ECO:0000313" key="11">
    <source>
        <dbReference type="Proteomes" id="UP001212411"/>
    </source>
</evidence>
<keyword evidence="4" id="KW-0963">Cytoplasm</keyword>
<organism evidence="10 11">
    <name type="scientific">Schizosaccharomyces osmophilus</name>
    <dbReference type="NCBI Taxonomy" id="2545709"/>
    <lineage>
        <taxon>Eukaryota</taxon>
        <taxon>Fungi</taxon>
        <taxon>Dikarya</taxon>
        <taxon>Ascomycota</taxon>
        <taxon>Taphrinomycotina</taxon>
        <taxon>Schizosaccharomycetes</taxon>
        <taxon>Schizosaccharomycetales</taxon>
        <taxon>Schizosaccharomycetaceae</taxon>
        <taxon>Schizosaccharomyces</taxon>
    </lineage>
</organism>
<name>A0AAE9W8U6_9SCHI</name>
<dbReference type="GO" id="GO:0016560">
    <property type="term" value="P:protein import into peroxisome matrix, docking"/>
    <property type="evidence" value="ECO:0007669"/>
    <property type="project" value="TreeGrafter"/>
</dbReference>
<dbReference type="PANTHER" id="PTHR10130">
    <property type="entry name" value="PEROXISOMAL TARGETING SIGNAL 1 RECEPTOR PEX5"/>
    <property type="match status" value="1"/>
</dbReference>
<sequence>MSFSSQPGCSATQNPVRKLNLSVHDGALKSKAYHPKALSNSLHPSTVAAPSFASSESSAFQRWKDFSQSSNQNQHFSRFNDTAKSSPLALNSDLSEEFSAYKNRQSQNSEAQWCSEFHQQLPSGVNSDAIKPRNELVDTVPIPFSSPHLPLFAPSTQSTLETAQVDENEFMEQFNNASLQLINSENEKLKQPSQAPLTLEQLWTDRLTTLRANGLDPKSLEDYQARWEELYAEAKVRFPYLTEKNEQLNNFTNDESTSNQYASSQATNTQGTDIPEVSYTNINKEDDLAKEDVFSDEQFDSNLKKIETLPFLENVYEKAQMLIKNNGSICEAAVLLEKSILQNPSHLETWQSLAYVHTLLGNESRVVESLIETKNLGSNQANTEMDLAVAYVNQGLRENALACLRDWLYTSHPEYSSRFSSIEHKFERLKAPDNTKAVQACFLDLIYLLLTSKKADDKAQTGLGITMYLLEDFSKAADCFQKAAQSDPRNCVLWNKLGASLTNSNQEGKALQAYKRSLELQPQYVRTRSNLSISCINMSCYEEAAEHILDAVDIVQDKHGVLTRCESSTELWDMLRKVLLVGYQSMSLASLAKPGSSTSELRNKIESFTGEDEYY</sequence>
<evidence type="ECO:0000256" key="2">
    <source>
        <dbReference type="ARBA" id="ARBA00004496"/>
    </source>
</evidence>
<protein>
    <submittedName>
        <fullName evidence="10">Peroxisomal targeting signal receptor Pex5</fullName>
    </submittedName>
</protein>
<dbReference type="GO" id="GO:0005778">
    <property type="term" value="C:peroxisomal membrane"/>
    <property type="evidence" value="ECO:0007669"/>
    <property type="project" value="TreeGrafter"/>
</dbReference>
<dbReference type="GO" id="GO:0005052">
    <property type="term" value="F:peroxisome matrix targeting signal-1 binding"/>
    <property type="evidence" value="ECO:0007669"/>
    <property type="project" value="TreeGrafter"/>
</dbReference>
<keyword evidence="5" id="KW-0677">Repeat</keyword>
<evidence type="ECO:0000256" key="1">
    <source>
        <dbReference type="ARBA" id="ARBA00004275"/>
    </source>
</evidence>
<dbReference type="Proteomes" id="UP001212411">
    <property type="component" value="Chromosome 1"/>
</dbReference>
<reference evidence="10 11" key="1">
    <citation type="journal article" date="2023" name="G3 (Bethesda)">
        <title>A high-quality reference genome for the fission yeast Schizosaccharomyces osmophilus.</title>
        <authorList>
            <person name="Jia G.S."/>
            <person name="Zhang W.C."/>
            <person name="Liang Y."/>
            <person name="Liu X.H."/>
            <person name="Rhind N."/>
            <person name="Pidoux A."/>
            <person name="Brysch-Herzberg M."/>
            <person name="Du L.L."/>
        </authorList>
    </citation>
    <scope>NUCLEOTIDE SEQUENCE [LARGE SCALE GENOMIC DNA]</scope>
    <source>
        <strain evidence="10 11">CBS 15793</strain>
    </source>
</reference>
<dbReference type="PROSITE" id="PS50005">
    <property type="entry name" value="TPR"/>
    <property type="match status" value="2"/>
</dbReference>
<evidence type="ECO:0000256" key="3">
    <source>
        <dbReference type="ARBA" id="ARBA00005348"/>
    </source>
</evidence>
<evidence type="ECO:0000256" key="4">
    <source>
        <dbReference type="ARBA" id="ARBA00022490"/>
    </source>
</evidence>
<dbReference type="InterPro" id="IPR011990">
    <property type="entry name" value="TPR-like_helical_dom_sf"/>
</dbReference>
<dbReference type="InterPro" id="IPR024111">
    <property type="entry name" value="PEX5/PEX5L"/>
</dbReference>
<dbReference type="Gene3D" id="1.25.40.10">
    <property type="entry name" value="Tetratricopeptide repeat domain"/>
    <property type="match status" value="1"/>
</dbReference>
<comment type="subcellular location">
    <subcellularLocation>
        <location evidence="2">Cytoplasm</location>
    </subcellularLocation>
    <subcellularLocation>
        <location evidence="1">Peroxisome</location>
    </subcellularLocation>
</comment>
<dbReference type="EMBL" id="CP115611">
    <property type="protein sequence ID" value="WBW70956.1"/>
    <property type="molecule type" value="Genomic_DNA"/>
</dbReference>
<proteinExistence type="inferred from homology"/>
<feature type="region of interest" description="Disordered" evidence="9">
    <location>
        <begin position="250"/>
        <end position="275"/>
    </location>
</feature>
<evidence type="ECO:0000313" key="10">
    <source>
        <dbReference type="EMBL" id="WBW70956.1"/>
    </source>
</evidence>
<dbReference type="InterPro" id="IPR019734">
    <property type="entry name" value="TPR_rpt"/>
</dbReference>